<evidence type="ECO:0000256" key="2">
    <source>
        <dbReference type="ARBA" id="ARBA00022801"/>
    </source>
</evidence>
<dbReference type="GO" id="GO:0043420">
    <property type="term" value="P:anthranilate metabolic process"/>
    <property type="evidence" value="ECO:0007669"/>
    <property type="project" value="TreeGrafter"/>
</dbReference>
<dbReference type="GeneID" id="27796581"/>
<evidence type="ECO:0000313" key="7">
    <source>
        <dbReference type="Proteomes" id="UP000494102"/>
    </source>
</evidence>
<dbReference type="GO" id="GO:0030429">
    <property type="term" value="F:kynureninase activity"/>
    <property type="evidence" value="ECO:0007669"/>
    <property type="project" value="UniProtKB-UniRule"/>
</dbReference>
<evidence type="ECO:0000256" key="5">
    <source>
        <dbReference type="PIRNR" id="PIRNR038800"/>
    </source>
</evidence>
<dbReference type="EC" id="3.7.1.3" evidence="4 5"/>
<evidence type="ECO:0000256" key="1">
    <source>
        <dbReference type="ARBA" id="ARBA00022642"/>
    </source>
</evidence>
<comment type="subunit">
    <text evidence="5">Homodimer.</text>
</comment>
<dbReference type="AlphaFoldDB" id="A0A6J5K1D3"/>
<evidence type="ECO:0000313" key="6">
    <source>
        <dbReference type="EMBL" id="CAB4047939.1"/>
    </source>
</evidence>
<reference evidence="6 7" key="1">
    <citation type="submission" date="2020-04" db="EMBL/GenBank/DDBJ databases">
        <authorList>
            <person name="De Canck E."/>
        </authorList>
    </citation>
    <scope>NUCLEOTIDE SEQUENCE [LARGE SCALE GENOMIC DNA]</scope>
    <source>
        <strain evidence="6 7">LMG 9964</strain>
    </source>
</reference>
<keyword evidence="1 5" id="KW-0662">Pyridine nucleotide biosynthesis</keyword>
<protein>
    <recommendedName>
        <fullName evidence="4 5">Kynureninase</fullName>
        <ecNumber evidence="4 5">3.7.1.3</ecNumber>
    </recommendedName>
</protein>
<comment type="function">
    <text evidence="5">Catalyzes the cleavage of L-kynurenine (L-Kyn) and L-3-hydroxykynurenine (L-3OHKyn) into anthranilic acid (AA) and 3-hydroxyanthranilic acid (3-OHAA), respectively.</text>
</comment>
<keyword evidence="2 5" id="KW-0378">Hydrolase</keyword>
<dbReference type="RefSeq" id="WP_015002344.1">
    <property type="nucleotide sequence ID" value="NZ_CADILN010000002.1"/>
</dbReference>
<dbReference type="Proteomes" id="UP000494102">
    <property type="component" value="Unassembled WGS sequence"/>
</dbReference>
<organism evidence="6 7">
    <name type="scientific">Paraburkholderia phenoliruptrix</name>
    <dbReference type="NCBI Taxonomy" id="252970"/>
    <lineage>
        <taxon>Bacteria</taxon>
        <taxon>Pseudomonadati</taxon>
        <taxon>Pseudomonadota</taxon>
        <taxon>Betaproteobacteria</taxon>
        <taxon>Burkholderiales</taxon>
        <taxon>Burkholderiaceae</taxon>
        <taxon>Paraburkholderia</taxon>
    </lineage>
</organism>
<proteinExistence type="inferred from homology"/>
<sequence>MTDITVPALAAEDAFALTREKFALPEGVRYFDGNSLGPLPKAVQMQAYITTTHEWGDGLIRSWQDARWNTLPQRVGDAIGRLVGASEGQVVACDSTSVNLFKALTAAVRLRPDRKVIVTDASSFPTDLYITEQVAALTGTAVLSVPASEIPAALNGNVAAVVLCHVDYRSAEVYDLAGLTQAAHEAGALMVCDLSHSAGAMPCNLDQTEVDFAVGCGYKYLNGGPGAPAFLYAAKRHHADAQQPLTGWFGHAAPFDFTQKYAPAPGIERFLCGTNQVIALSLLSRALEVFNGISIEEIRTRSLELTGQFIASSEARLAEHGFVIASPKEPEVRGSHVSLRHPQGYAIMQELGRRGVIGDFRMPDFMRFGFAPLFNTADEVEYLVDQINEIMKTGAWNNPAYERRRAFT</sequence>
<comment type="pathway">
    <text evidence="5">Cofactor biosynthesis; NAD(+) biosynthesis; quinolinate from L-kynurenine: step 2/3.</text>
</comment>
<comment type="cofactor">
    <cofactor evidence="5">
        <name>pyridoxal 5'-phosphate</name>
        <dbReference type="ChEBI" id="CHEBI:597326"/>
    </cofactor>
</comment>
<dbReference type="PANTHER" id="PTHR14084:SF0">
    <property type="entry name" value="KYNURENINASE"/>
    <property type="match status" value="1"/>
</dbReference>
<comment type="pathway">
    <text evidence="5">Amino-acid degradation; L-kynurenine degradation; L-alanine and anthranilate from L-kynurenine: step 1/1.</text>
</comment>
<dbReference type="PANTHER" id="PTHR14084">
    <property type="entry name" value="KYNURENINASE"/>
    <property type="match status" value="1"/>
</dbReference>
<dbReference type="UniPathway" id="UPA00334">
    <property type="reaction ID" value="UER00455"/>
</dbReference>
<dbReference type="UniPathway" id="UPA00253">
    <property type="reaction ID" value="UER00329"/>
</dbReference>
<dbReference type="GO" id="GO:0019441">
    <property type="term" value="P:L-tryptophan catabolic process to kynurenine"/>
    <property type="evidence" value="ECO:0007669"/>
    <property type="project" value="TreeGrafter"/>
</dbReference>
<dbReference type="PIRSF" id="PIRSF038800">
    <property type="entry name" value="KYNU"/>
    <property type="match status" value="1"/>
</dbReference>
<dbReference type="GO" id="GO:0030170">
    <property type="term" value="F:pyridoxal phosphate binding"/>
    <property type="evidence" value="ECO:0007669"/>
    <property type="project" value="UniProtKB-UniRule"/>
</dbReference>
<dbReference type="NCBIfam" id="TIGR01814">
    <property type="entry name" value="kynureninase"/>
    <property type="match status" value="1"/>
</dbReference>
<dbReference type="Pfam" id="PF22580">
    <property type="entry name" value="KYNU_C"/>
    <property type="match status" value="1"/>
</dbReference>
<comment type="catalytic activity">
    <reaction evidence="5">
        <text>L-kynurenine + H2O = anthranilate + L-alanine + H(+)</text>
        <dbReference type="Rhea" id="RHEA:16813"/>
        <dbReference type="ChEBI" id="CHEBI:15377"/>
        <dbReference type="ChEBI" id="CHEBI:15378"/>
        <dbReference type="ChEBI" id="CHEBI:16567"/>
        <dbReference type="ChEBI" id="CHEBI:57959"/>
        <dbReference type="ChEBI" id="CHEBI:57972"/>
        <dbReference type="EC" id="3.7.1.3"/>
    </reaction>
</comment>
<evidence type="ECO:0000256" key="3">
    <source>
        <dbReference type="ARBA" id="ARBA00022898"/>
    </source>
</evidence>
<dbReference type="InterPro" id="IPR010111">
    <property type="entry name" value="Kynureninase"/>
</dbReference>
<keyword evidence="3 5" id="KW-0663">Pyridoxal phosphate</keyword>
<dbReference type="SUPFAM" id="SSF53383">
    <property type="entry name" value="PLP-dependent transferases"/>
    <property type="match status" value="1"/>
</dbReference>
<dbReference type="GO" id="GO:0009435">
    <property type="term" value="P:NAD+ biosynthetic process"/>
    <property type="evidence" value="ECO:0007669"/>
    <property type="project" value="UniProtKB-UniRule"/>
</dbReference>
<dbReference type="InterPro" id="IPR015422">
    <property type="entry name" value="PyrdxlP-dep_Trfase_small"/>
</dbReference>
<evidence type="ECO:0000256" key="4">
    <source>
        <dbReference type="NCBIfam" id="TIGR01814"/>
    </source>
</evidence>
<dbReference type="EMBL" id="CADILN010000002">
    <property type="protein sequence ID" value="CAB4047939.1"/>
    <property type="molecule type" value="Genomic_DNA"/>
</dbReference>
<dbReference type="GO" id="GO:0005737">
    <property type="term" value="C:cytoplasm"/>
    <property type="evidence" value="ECO:0007669"/>
    <property type="project" value="UniProtKB-UniRule"/>
</dbReference>
<accession>A0A6J5K1D3</accession>
<dbReference type="GO" id="GO:0097053">
    <property type="term" value="P:L-kynurenine catabolic process"/>
    <property type="evidence" value="ECO:0007669"/>
    <property type="project" value="UniProtKB-UniPathway"/>
</dbReference>
<dbReference type="Gene3D" id="3.90.1150.10">
    <property type="entry name" value="Aspartate Aminotransferase, domain 1"/>
    <property type="match status" value="1"/>
</dbReference>
<dbReference type="InterPro" id="IPR015424">
    <property type="entry name" value="PyrdxlP-dep_Trfase"/>
</dbReference>
<comment type="similarity">
    <text evidence="5">Belongs to the kynureninase family.</text>
</comment>
<dbReference type="InterPro" id="IPR015421">
    <property type="entry name" value="PyrdxlP-dep_Trfase_major"/>
</dbReference>
<dbReference type="Gene3D" id="3.40.640.10">
    <property type="entry name" value="Type I PLP-dependent aspartate aminotransferase-like (Major domain)"/>
    <property type="match status" value="1"/>
</dbReference>
<gene>
    <name evidence="6" type="primary">kynU_1</name>
    <name evidence="6" type="ORF">LMG9964_01573</name>
</gene>
<comment type="catalytic activity">
    <reaction evidence="5">
        <text>3-hydroxy-L-kynurenine + H2O = 3-hydroxyanthranilate + L-alanine + H(+)</text>
        <dbReference type="Rhea" id="RHEA:25143"/>
        <dbReference type="ChEBI" id="CHEBI:15377"/>
        <dbReference type="ChEBI" id="CHEBI:15378"/>
        <dbReference type="ChEBI" id="CHEBI:36559"/>
        <dbReference type="ChEBI" id="CHEBI:57972"/>
        <dbReference type="ChEBI" id="CHEBI:58125"/>
        <dbReference type="EC" id="3.7.1.3"/>
    </reaction>
</comment>
<name>A0A6J5K1D3_9BURK</name>